<dbReference type="Proteomes" id="UP000264313">
    <property type="component" value="Unassembled WGS sequence"/>
</dbReference>
<dbReference type="AlphaFoldDB" id="A0A351RCM0"/>
<dbReference type="GO" id="GO:0006777">
    <property type="term" value="P:Mo-molybdopterin cofactor biosynthetic process"/>
    <property type="evidence" value="ECO:0007669"/>
    <property type="project" value="UniProtKB-UniRule"/>
</dbReference>
<evidence type="ECO:0000256" key="4">
    <source>
        <dbReference type="ARBA" id="ARBA00010763"/>
    </source>
</evidence>
<dbReference type="PANTHER" id="PTHR10192:SF5">
    <property type="entry name" value="GEPHYRIN"/>
    <property type="match status" value="1"/>
</dbReference>
<comment type="function">
    <text evidence="2 11">Catalyzes the insertion of molybdate into adenylated molybdopterin with the concomitant release of AMP.</text>
</comment>
<proteinExistence type="inferred from homology"/>
<evidence type="ECO:0000256" key="11">
    <source>
        <dbReference type="RuleBase" id="RU365090"/>
    </source>
</evidence>
<dbReference type="FunFam" id="3.40.980.10:FF:000004">
    <property type="entry name" value="Molybdopterin molybdenumtransferase"/>
    <property type="match status" value="1"/>
</dbReference>
<comment type="cofactor">
    <cofactor evidence="1 11">
        <name>Mg(2+)</name>
        <dbReference type="ChEBI" id="CHEBI:18420"/>
    </cofactor>
</comment>
<dbReference type="PANTHER" id="PTHR10192">
    <property type="entry name" value="MOLYBDOPTERIN BIOSYNTHESIS PROTEIN"/>
    <property type="match status" value="1"/>
</dbReference>
<comment type="catalytic activity">
    <reaction evidence="10">
        <text>adenylyl-molybdopterin + molybdate = Mo-molybdopterin + AMP + H(+)</text>
        <dbReference type="Rhea" id="RHEA:35047"/>
        <dbReference type="ChEBI" id="CHEBI:15378"/>
        <dbReference type="ChEBI" id="CHEBI:36264"/>
        <dbReference type="ChEBI" id="CHEBI:62727"/>
        <dbReference type="ChEBI" id="CHEBI:71302"/>
        <dbReference type="ChEBI" id="CHEBI:456215"/>
        <dbReference type="EC" id="2.10.1.1"/>
    </reaction>
</comment>
<dbReference type="Gene3D" id="3.90.105.10">
    <property type="entry name" value="Molybdopterin biosynthesis moea protein, domain 2"/>
    <property type="match status" value="1"/>
</dbReference>
<dbReference type="EMBL" id="DNAA01000229">
    <property type="protein sequence ID" value="HBA09791.1"/>
    <property type="molecule type" value="Genomic_DNA"/>
</dbReference>
<evidence type="ECO:0000256" key="9">
    <source>
        <dbReference type="ARBA" id="ARBA00023150"/>
    </source>
</evidence>
<dbReference type="Gene3D" id="2.170.190.11">
    <property type="entry name" value="Molybdopterin biosynthesis moea protein, domain 3"/>
    <property type="match status" value="1"/>
</dbReference>
<dbReference type="FunFam" id="2.170.190.11:FF:000001">
    <property type="entry name" value="Molybdopterin molybdenumtransferase"/>
    <property type="match status" value="1"/>
</dbReference>
<evidence type="ECO:0000259" key="12">
    <source>
        <dbReference type="SMART" id="SM00852"/>
    </source>
</evidence>
<dbReference type="Gene3D" id="3.40.980.10">
    <property type="entry name" value="MoaB/Mog-like domain"/>
    <property type="match status" value="1"/>
</dbReference>
<dbReference type="InterPro" id="IPR038987">
    <property type="entry name" value="MoeA-like"/>
</dbReference>
<comment type="pathway">
    <text evidence="3 11">Cofactor biosynthesis; molybdopterin biosynthesis.</text>
</comment>
<dbReference type="SUPFAM" id="SSF63882">
    <property type="entry name" value="MoeA N-terminal region -like"/>
    <property type="match status" value="1"/>
</dbReference>
<dbReference type="EC" id="2.10.1.1" evidence="11"/>
<dbReference type="CDD" id="cd00887">
    <property type="entry name" value="MoeA"/>
    <property type="match status" value="1"/>
</dbReference>
<comment type="caution">
    <text evidence="13">The sequence shown here is derived from an EMBL/GenBank/DDBJ whole genome shotgun (WGS) entry which is preliminary data.</text>
</comment>
<evidence type="ECO:0000313" key="14">
    <source>
        <dbReference type="Proteomes" id="UP000264313"/>
    </source>
</evidence>
<keyword evidence="7 11" id="KW-0479">Metal-binding</keyword>
<dbReference type="SUPFAM" id="SSF53218">
    <property type="entry name" value="Molybdenum cofactor biosynthesis proteins"/>
    <property type="match status" value="1"/>
</dbReference>
<dbReference type="Gene3D" id="2.40.340.10">
    <property type="entry name" value="MoeA, C-terminal, domain IV"/>
    <property type="match status" value="1"/>
</dbReference>
<dbReference type="NCBIfam" id="TIGR00177">
    <property type="entry name" value="molyb_syn"/>
    <property type="match status" value="1"/>
</dbReference>
<dbReference type="GO" id="GO:0046872">
    <property type="term" value="F:metal ion binding"/>
    <property type="evidence" value="ECO:0007669"/>
    <property type="project" value="UniProtKB-UniRule"/>
</dbReference>
<evidence type="ECO:0000256" key="5">
    <source>
        <dbReference type="ARBA" id="ARBA00022505"/>
    </source>
</evidence>
<organism evidence="13 14">
    <name type="scientific">Methylotenera mobilis</name>
    <dbReference type="NCBI Taxonomy" id="359408"/>
    <lineage>
        <taxon>Bacteria</taxon>
        <taxon>Pseudomonadati</taxon>
        <taxon>Pseudomonadota</taxon>
        <taxon>Betaproteobacteria</taxon>
        <taxon>Nitrosomonadales</taxon>
        <taxon>Methylophilaceae</taxon>
        <taxon>Methylotenera</taxon>
    </lineage>
</organism>
<dbReference type="UniPathway" id="UPA00344"/>
<evidence type="ECO:0000256" key="7">
    <source>
        <dbReference type="ARBA" id="ARBA00022723"/>
    </source>
</evidence>
<dbReference type="Pfam" id="PF03453">
    <property type="entry name" value="MoeA_N"/>
    <property type="match status" value="1"/>
</dbReference>
<dbReference type="InterPro" id="IPR036135">
    <property type="entry name" value="MoeA_linker/N_sf"/>
</dbReference>
<dbReference type="STRING" id="1132855.GCA_000384255_00602"/>
<name>A0A351RCM0_9PROT</name>
<dbReference type="InterPro" id="IPR005111">
    <property type="entry name" value="MoeA_C_domain_IV"/>
</dbReference>
<sequence length="423" mass="45160">MNETSLKNLVSNPSCMDDYDPNAMPVAKAREFIQQFLNPVSVFETLALAESLGRVLAEDITSPSNVPNYNNSAMDGYALKATDVSASRLMVIGTAFAGKAFEGTVADGQCVRIMTGGAIPKGADTVVVQEKTVVDGKFINIIEAPKPHANVRYAGEDLKLGQTVLATGHLMRPADLGLIASLGIAEVRAYRKLKVAFFSTGDELVSVGQPLQTGQVYDSNRYTLFGMLTKLGVEVMDMGAIADDPILLENTLLSAVTQADVVITSGGVSVGEADYMKLLLAKHGQVMFWKVAMKPGRPLAYGKVGSAHYFGLPGNPVAVMVTFYQFVRDALLRLMGQSSPVPLPMFSVQCTQAIKKMTGRTEFQRGILFADTDGSWRVKPTGAQGSALLSSMSLANCFIVLDESVGNLEAGAMVQVQVLDGIV</sequence>
<feature type="domain" description="MoaB/Mog" evidence="12">
    <location>
        <begin position="196"/>
        <end position="333"/>
    </location>
</feature>
<dbReference type="SMART" id="SM00852">
    <property type="entry name" value="MoCF_biosynth"/>
    <property type="match status" value="1"/>
</dbReference>
<keyword evidence="9 11" id="KW-0501">Molybdenum cofactor biosynthesis</keyword>
<dbReference type="InterPro" id="IPR036688">
    <property type="entry name" value="MoeA_C_domain_IV_sf"/>
</dbReference>
<gene>
    <name evidence="13" type="ORF">DCW48_09785</name>
</gene>
<dbReference type="NCBIfam" id="NF045515">
    <property type="entry name" value="Glp_gephyrin"/>
    <property type="match status" value="1"/>
</dbReference>
<evidence type="ECO:0000256" key="10">
    <source>
        <dbReference type="ARBA" id="ARBA00047317"/>
    </source>
</evidence>
<comment type="similarity">
    <text evidence="4 11">Belongs to the MoeA family.</text>
</comment>
<dbReference type="SUPFAM" id="SSF63867">
    <property type="entry name" value="MoeA C-terminal domain-like"/>
    <property type="match status" value="1"/>
</dbReference>
<accession>A0A351RCM0</accession>
<keyword evidence="6 11" id="KW-0808">Transferase</keyword>
<dbReference type="InterPro" id="IPR001453">
    <property type="entry name" value="MoaB/Mog_dom"/>
</dbReference>
<protein>
    <recommendedName>
        <fullName evidence="11">Molybdopterin molybdenumtransferase</fullName>
        <ecNumber evidence="11">2.10.1.1</ecNumber>
    </recommendedName>
</protein>
<dbReference type="Pfam" id="PF00994">
    <property type="entry name" value="MoCF_biosynth"/>
    <property type="match status" value="1"/>
</dbReference>
<evidence type="ECO:0000256" key="2">
    <source>
        <dbReference type="ARBA" id="ARBA00002901"/>
    </source>
</evidence>
<reference evidence="13 14" key="1">
    <citation type="journal article" date="2018" name="Nat. Biotechnol.">
        <title>A standardized bacterial taxonomy based on genome phylogeny substantially revises the tree of life.</title>
        <authorList>
            <person name="Parks D.H."/>
            <person name="Chuvochina M."/>
            <person name="Waite D.W."/>
            <person name="Rinke C."/>
            <person name="Skarshewski A."/>
            <person name="Chaumeil P.A."/>
            <person name="Hugenholtz P."/>
        </authorList>
    </citation>
    <scope>NUCLEOTIDE SEQUENCE [LARGE SCALE GENOMIC DNA]</scope>
    <source>
        <strain evidence="13">UBA9958</strain>
    </source>
</reference>
<evidence type="ECO:0000256" key="1">
    <source>
        <dbReference type="ARBA" id="ARBA00001946"/>
    </source>
</evidence>
<dbReference type="GO" id="GO:0061599">
    <property type="term" value="F:molybdopterin molybdotransferase activity"/>
    <property type="evidence" value="ECO:0007669"/>
    <property type="project" value="UniProtKB-UniRule"/>
</dbReference>
<dbReference type="Pfam" id="PF03454">
    <property type="entry name" value="MoeA_C"/>
    <property type="match status" value="1"/>
</dbReference>
<keyword evidence="8 11" id="KW-0460">Magnesium</keyword>
<evidence type="ECO:0000256" key="6">
    <source>
        <dbReference type="ARBA" id="ARBA00022679"/>
    </source>
</evidence>
<dbReference type="InterPro" id="IPR036425">
    <property type="entry name" value="MoaB/Mog-like_dom_sf"/>
</dbReference>
<dbReference type="InterPro" id="IPR005110">
    <property type="entry name" value="MoeA_linker/N"/>
</dbReference>
<dbReference type="GO" id="GO:0005829">
    <property type="term" value="C:cytosol"/>
    <property type="evidence" value="ECO:0007669"/>
    <property type="project" value="TreeGrafter"/>
</dbReference>
<keyword evidence="5 11" id="KW-0500">Molybdenum</keyword>
<evidence type="ECO:0000313" key="13">
    <source>
        <dbReference type="EMBL" id="HBA09791.1"/>
    </source>
</evidence>
<evidence type="ECO:0000256" key="8">
    <source>
        <dbReference type="ARBA" id="ARBA00022842"/>
    </source>
</evidence>
<evidence type="ECO:0000256" key="3">
    <source>
        <dbReference type="ARBA" id="ARBA00005046"/>
    </source>
</evidence>